<dbReference type="RefSeq" id="WP_284231792.1">
    <property type="nucleotide sequence ID" value="NZ_BSUL01000001.1"/>
</dbReference>
<accession>A0AA37XBK8</accession>
<comment type="caution">
    <text evidence="7">The sequence shown here is derived from an EMBL/GenBank/DDBJ whole genome shotgun (WGS) entry which is preliminary data.</text>
</comment>
<evidence type="ECO:0000313" key="7">
    <source>
        <dbReference type="EMBL" id="GMA28455.1"/>
    </source>
</evidence>
<keyword evidence="4" id="KW-0378">Hydrolase</keyword>
<dbReference type="GO" id="GO:0009164">
    <property type="term" value="P:nucleoside catabolic process"/>
    <property type="evidence" value="ECO:0007669"/>
    <property type="project" value="InterPro"/>
</dbReference>
<comment type="pathway">
    <text evidence="1">Amino-acid biosynthesis; L-methionine biosynthesis via salvage pathway; S-methyl-5-thio-alpha-D-ribose 1-phosphate from S-methyl-5'-thioadenosine (hydrolase route): step 1/2.</text>
</comment>
<dbReference type="GO" id="GO:0008782">
    <property type="term" value="F:adenosylhomocysteine nucleosidase activity"/>
    <property type="evidence" value="ECO:0007669"/>
    <property type="project" value="UniProtKB-EC"/>
</dbReference>
<feature type="domain" description="Nucleoside phosphorylase" evidence="6">
    <location>
        <begin position="2"/>
        <end position="226"/>
    </location>
</feature>
<reference evidence="7 8" key="1">
    <citation type="journal article" date="2014" name="Int. J. Syst. Evol. Microbiol.">
        <title>Complete genome sequence of Corynebacterium casei LMG S-19264T (=DSM 44701T), isolated from a smear-ripened cheese.</title>
        <authorList>
            <consortium name="US DOE Joint Genome Institute (JGI-PGF)"/>
            <person name="Walter F."/>
            <person name="Albersmeier A."/>
            <person name="Kalinowski J."/>
            <person name="Ruckert C."/>
        </authorList>
    </citation>
    <scope>NUCLEOTIDE SEQUENCE [LARGE SCALE GENOMIC DNA]</scope>
    <source>
        <strain evidence="7 8">NBRC 112289</strain>
    </source>
</reference>
<dbReference type="GO" id="GO:0019509">
    <property type="term" value="P:L-methionine salvage from methylthioadenosine"/>
    <property type="evidence" value="ECO:0007669"/>
    <property type="project" value="InterPro"/>
</dbReference>
<dbReference type="Gene3D" id="3.40.50.1580">
    <property type="entry name" value="Nucleoside phosphorylase domain"/>
    <property type="match status" value="1"/>
</dbReference>
<dbReference type="EC" id="3.2.2.9" evidence="2"/>
<dbReference type="GO" id="GO:0008930">
    <property type="term" value="F:methylthioadenosine nucleosidase activity"/>
    <property type="evidence" value="ECO:0007669"/>
    <property type="project" value="InterPro"/>
</dbReference>
<keyword evidence="3" id="KW-0028">Amino-acid biosynthesis</keyword>
<protein>
    <recommendedName>
        <fullName evidence="2">adenosylhomocysteine nucleosidase</fullName>
        <ecNumber evidence="2">3.2.2.9</ecNumber>
    </recommendedName>
</protein>
<dbReference type="InterPro" id="IPR035994">
    <property type="entry name" value="Nucleoside_phosphorylase_sf"/>
</dbReference>
<evidence type="ECO:0000313" key="8">
    <source>
        <dbReference type="Proteomes" id="UP001157160"/>
    </source>
</evidence>
<dbReference type="SUPFAM" id="SSF53167">
    <property type="entry name" value="Purine and uridine phosphorylases"/>
    <property type="match status" value="1"/>
</dbReference>
<evidence type="ECO:0000256" key="2">
    <source>
        <dbReference type="ARBA" id="ARBA00011974"/>
    </source>
</evidence>
<dbReference type="NCBIfam" id="TIGR01704">
    <property type="entry name" value="MTA_SAH-Nsdase"/>
    <property type="match status" value="1"/>
</dbReference>
<evidence type="ECO:0000256" key="1">
    <source>
        <dbReference type="ARBA" id="ARBA00004945"/>
    </source>
</evidence>
<evidence type="ECO:0000256" key="3">
    <source>
        <dbReference type="ARBA" id="ARBA00022605"/>
    </source>
</evidence>
<evidence type="ECO:0000256" key="4">
    <source>
        <dbReference type="ARBA" id="ARBA00022801"/>
    </source>
</evidence>
<evidence type="ECO:0000259" key="6">
    <source>
        <dbReference type="Pfam" id="PF01048"/>
    </source>
</evidence>
<dbReference type="InterPro" id="IPR010049">
    <property type="entry name" value="MTA_SAH_Nsdase"/>
</dbReference>
<keyword evidence="5" id="KW-0486">Methionine biosynthesis</keyword>
<dbReference type="GO" id="GO:0019284">
    <property type="term" value="P:L-methionine salvage from S-adenosylmethionine"/>
    <property type="evidence" value="ECO:0007669"/>
    <property type="project" value="TreeGrafter"/>
</dbReference>
<organism evidence="7 8">
    <name type="scientific">Arenivirga flava</name>
    <dbReference type="NCBI Taxonomy" id="1930060"/>
    <lineage>
        <taxon>Bacteria</taxon>
        <taxon>Bacillati</taxon>
        <taxon>Actinomycetota</taxon>
        <taxon>Actinomycetes</taxon>
        <taxon>Micrococcales</taxon>
        <taxon>Microbacteriaceae</taxon>
        <taxon>Arenivirga</taxon>
    </lineage>
</organism>
<name>A0AA37XBK8_9MICO</name>
<dbReference type="AlphaFoldDB" id="A0AA37XBK8"/>
<dbReference type="Proteomes" id="UP001157160">
    <property type="component" value="Unassembled WGS sequence"/>
</dbReference>
<dbReference type="Pfam" id="PF01048">
    <property type="entry name" value="PNP_UDP_1"/>
    <property type="match status" value="1"/>
</dbReference>
<dbReference type="CDD" id="cd09008">
    <property type="entry name" value="MTAN"/>
    <property type="match status" value="1"/>
</dbReference>
<keyword evidence="8" id="KW-1185">Reference proteome</keyword>
<dbReference type="GO" id="GO:0005829">
    <property type="term" value="C:cytosol"/>
    <property type="evidence" value="ECO:0007669"/>
    <property type="project" value="TreeGrafter"/>
</dbReference>
<dbReference type="EMBL" id="BSUL01000001">
    <property type="protein sequence ID" value="GMA28455.1"/>
    <property type="molecule type" value="Genomic_DNA"/>
</dbReference>
<proteinExistence type="predicted"/>
<dbReference type="PANTHER" id="PTHR46832">
    <property type="entry name" value="5'-METHYLTHIOADENOSINE/S-ADENOSYLHOMOCYSTEINE NUCLEOSIDASE"/>
    <property type="match status" value="1"/>
</dbReference>
<sequence>MTVVVVAAMAEEAGAVLAHVGEAIEQAPLAGQPWWRGSLDGRPVAVVQGGIGLVNAATSLTAALHALSAADAPAELVVSAGTAGGLGEQVEVGDVVVAERVVHADVDVTVFGYALGQVPRMPDGYEAPPELVAAAASLTGDVVRIGDAVSTDAFVVPERARRILADFPDTLFADMETSALAQVAFRHGVGFVAVRGISDLADGGEFSEHVDDAAERSARVVAALLAARG</sequence>
<dbReference type="InterPro" id="IPR000845">
    <property type="entry name" value="Nucleoside_phosphorylase_d"/>
</dbReference>
<evidence type="ECO:0000256" key="5">
    <source>
        <dbReference type="ARBA" id="ARBA00023167"/>
    </source>
</evidence>
<dbReference type="PANTHER" id="PTHR46832:SF1">
    <property type="entry name" value="5'-METHYLTHIOADENOSINE_S-ADENOSYLHOMOCYSTEINE NUCLEOSIDASE"/>
    <property type="match status" value="1"/>
</dbReference>
<gene>
    <name evidence="7" type="primary">mtnN</name>
    <name evidence="7" type="ORF">GCM10025874_17080</name>
</gene>